<keyword evidence="3" id="KW-0378">Hydrolase</keyword>
<keyword evidence="3" id="KW-0121">Carboxypeptidase</keyword>
<name>A0ABU0KFT5_9ACTN</name>
<dbReference type="EC" id="3.4.16.4" evidence="3"/>
<dbReference type="InterPro" id="IPR050491">
    <property type="entry name" value="AmpC-like"/>
</dbReference>
<keyword evidence="1" id="KW-0732">Signal</keyword>
<keyword evidence="4" id="KW-1185">Reference proteome</keyword>
<dbReference type="InterPro" id="IPR001466">
    <property type="entry name" value="Beta-lactam-related"/>
</dbReference>
<protein>
    <submittedName>
        <fullName evidence="3">D-alanyl-D-alanine carboxypeptidase</fullName>
        <ecNumber evidence="3">3.4.16.4</ecNumber>
    </submittedName>
</protein>
<dbReference type="GO" id="GO:0009002">
    <property type="term" value="F:serine-type D-Ala-D-Ala carboxypeptidase activity"/>
    <property type="evidence" value="ECO:0007669"/>
    <property type="project" value="UniProtKB-EC"/>
</dbReference>
<dbReference type="RefSeq" id="WP_258902249.1">
    <property type="nucleotide sequence ID" value="NZ_JAUSWC010000007.1"/>
</dbReference>
<dbReference type="Gene3D" id="3.40.710.10">
    <property type="entry name" value="DD-peptidase/beta-lactamase superfamily"/>
    <property type="match status" value="1"/>
</dbReference>
<comment type="caution">
    <text evidence="3">The sequence shown here is derived from an EMBL/GenBank/DDBJ whole genome shotgun (WGS) entry which is preliminary data.</text>
</comment>
<feature type="chain" id="PRO_5045959930" evidence="1">
    <location>
        <begin position="32"/>
        <end position="388"/>
    </location>
</feature>
<dbReference type="SUPFAM" id="SSF56601">
    <property type="entry name" value="beta-lactamase/transpeptidase-like"/>
    <property type="match status" value="1"/>
</dbReference>
<dbReference type="PANTHER" id="PTHR46825:SF7">
    <property type="entry name" value="D-ALANYL-D-ALANINE CARBOXYPEPTIDASE"/>
    <property type="match status" value="1"/>
</dbReference>
<dbReference type="EMBL" id="JAUSWC010000007">
    <property type="protein sequence ID" value="MDQ0487465.1"/>
    <property type="molecule type" value="Genomic_DNA"/>
</dbReference>
<sequence length="388" mass="41321">MTSGTTARARATAVSALLASSLLLVPLAGTAAAQPARVSPAVFAPRADGFDATALERALAEVPDGDVSAALIRVGGKGSWTGNAGIRDVRTGAPALQNARFRAGSTTKVVTAAVVLQLVAEKRVDLDAPVSRYLPDLLPPSFTEPPTVRHLLTYTSGLRPGASLGSTTEEMYAHRFETLTPEEVVAASVAQGPAHTPGERQVYGNIHYTVLGMLIEAVTGDSYEHQAAVRVFRPLGMRHTGFPGGPDPRIHGPHNRAYADIDGRTTDVTEWNMSDRWAAGDMISTTADLERLVFGLFGGKVVPRPLLDRMLTVPDVDGATYGMALQRFVIDGREVWGKTGSRPGYHTVLGATRDLSRTVVYSVNAKSARDDAFPLVQRFALPAFASRP</sequence>
<keyword evidence="3" id="KW-0645">Protease</keyword>
<reference evidence="3 4" key="1">
    <citation type="submission" date="2023-07" db="EMBL/GenBank/DDBJ databases">
        <title>Genomic Encyclopedia of Type Strains, Phase IV (KMG-IV): sequencing the most valuable type-strain genomes for metagenomic binning, comparative biology and taxonomic classification.</title>
        <authorList>
            <person name="Goeker M."/>
        </authorList>
    </citation>
    <scope>NUCLEOTIDE SEQUENCE [LARGE SCALE GENOMIC DNA]</scope>
    <source>
        <strain evidence="3 4">DSM 40573</strain>
    </source>
</reference>
<evidence type="ECO:0000259" key="2">
    <source>
        <dbReference type="Pfam" id="PF00144"/>
    </source>
</evidence>
<feature type="domain" description="Beta-lactamase-related" evidence="2">
    <location>
        <begin position="69"/>
        <end position="369"/>
    </location>
</feature>
<accession>A0ABU0KFT5</accession>
<organism evidence="3 4">
    <name type="scientific">Streptomyces thermodiastaticus</name>
    <dbReference type="NCBI Taxonomy" id="44061"/>
    <lineage>
        <taxon>Bacteria</taxon>
        <taxon>Bacillati</taxon>
        <taxon>Actinomycetota</taxon>
        <taxon>Actinomycetes</taxon>
        <taxon>Kitasatosporales</taxon>
        <taxon>Streptomycetaceae</taxon>
        <taxon>Streptomyces</taxon>
    </lineage>
</organism>
<dbReference type="Proteomes" id="UP001236795">
    <property type="component" value="Unassembled WGS sequence"/>
</dbReference>
<proteinExistence type="predicted"/>
<evidence type="ECO:0000256" key="1">
    <source>
        <dbReference type="SAM" id="SignalP"/>
    </source>
</evidence>
<feature type="signal peptide" evidence="1">
    <location>
        <begin position="1"/>
        <end position="31"/>
    </location>
</feature>
<dbReference type="Pfam" id="PF00144">
    <property type="entry name" value="Beta-lactamase"/>
    <property type="match status" value="1"/>
</dbReference>
<evidence type="ECO:0000313" key="3">
    <source>
        <dbReference type="EMBL" id="MDQ0487465.1"/>
    </source>
</evidence>
<dbReference type="PANTHER" id="PTHR46825">
    <property type="entry name" value="D-ALANYL-D-ALANINE-CARBOXYPEPTIDASE/ENDOPEPTIDASE AMPH"/>
    <property type="match status" value="1"/>
</dbReference>
<dbReference type="InterPro" id="IPR012338">
    <property type="entry name" value="Beta-lactam/transpept-like"/>
</dbReference>
<evidence type="ECO:0000313" key="4">
    <source>
        <dbReference type="Proteomes" id="UP001236795"/>
    </source>
</evidence>
<gene>
    <name evidence="3" type="ORF">QO019_002316</name>
</gene>